<protein>
    <submittedName>
        <fullName evidence="1">Uncharacterized conserved protein</fullName>
    </submittedName>
</protein>
<dbReference type="EMBL" id="GU059107">
    <property type="protein sequence ID" value="ACY24506.1"/>
    <property type="molecule type" value="Genomic_DNA"/>
</dbReference>
<dbReference type="Gene3D" id="1.10.3210.10">
    <property type="entry name" value="Hypothetical protein af1432"/>
    <property type="match status" value="1"/>
</dbReference>
<name>D4N720_9CREN</name>
<dbReference type="SUPFAM" id="SSF109604">
    <property type="entry name" value="HD-domain/PDEase-like"/>
    <property type="match status" value="1"/>
</dbReference>
<organism evidence="1">
    <name type="scientific">uncultured crenarchaeote 57a5</name>
    <dbReference type="NCBI Taxonomy" id="684058"/>
    <lineage>
        <taxon>Archaea</taxon>
        <taxon>Thermoproteota</taxon>
        <taxon>environmental samples</taxon>
    </lineage>
</organism>
<sequence length="264" mass="31094">MIAKFQDKGSLFPLQWMPQFALEETLLLCGCNYNFVKNLDFLNRDELERFLVQSGIRIDDYINTAMDMSTEIHSGIKREDNQSPFLETHIWPVTRDVIRHYLTVNRNITSVEIVSAILHDVMEDNDRILDLYKTKEYGFDAYLKYRFGNRVYEICMGLKIKPLENFPGDNDQQRQLTRFHDYCKGLSSADYDMKVIKLVDRANNMKFISNMPKVDGRLVNSKLKRYLREAEDFYLSFALLEASTKDLYQNLRESYESLKSLNIP</sequence>
<reference evidence="1" key="1">
    <citation type="journal article" date="2010" name="Environ. Microbiol.">
        <title>Homologues of nitrite reductases in ammonia-oxidizing archaea: diversity and genomic context.</title>
        <authorList>
            <person name="Bartossek R."/>
            <person name="Nicol G.W."/>
            <person name="Lanzen A."/>
            <person name="Klenk H.P."/>
            <person name="Schleper C."/>
        </authorList>
    </citation>
    <scope>NUCLEOTIDE SEQUENCE</scope>
</reference>
<accession>D4N720</accession>
<evidence type="ECO:0000313" key="1">
    <source>
        <dbReference type="EMBL" id="ACY24506.1"/>
    </source>
</evidence>
<proteinExistence type="predicted"/>
<dbReference type="AlphaFoldDB" id="D4N720"/>
<gene>
    <name evidence="1" type="ORF">57a5orf13</name>
</gene>